<name>A0A5A7P6J1_STRAF</name>
<feature type="region of interest" description="Disordered" evidence="1">
    <location>
        <begin position="123"/>
        <end position="164"/>
    </location>
</feature>
<keyword evidence="3" id="KW-1185">Reference proteome</keyword>
<gene>
    <name evidence="2" type="ORF">STAS_03964</name>
</gene>
<evidence type="ECO:0000313" key="3">
    <source>
        <dbReference type="Proteomes" id="UP000325081"/>
    </source>
</evidence>
<dbReference type="Proteomes" id="UP000325081">
    <property type="component" value="Unassembled WGS sequence"/>
</dbReference>
<proteinExistence type="predicted"/>
<feature type="compositionally biased region" description="Low complexity" evidence="1">
    <location>
        <begin position="136"/>
        <end position="164"/>
    </location>
</feature>
<organism evidence="2 3">
    <name type="scientific">Striga asiatica</name>
    <name type="common">Asiatic witchweed</name>
    <name type="synonym">Buchnera asiatica</name>
    <dbReference type="NCBI Taxonomy" id="4170"/>
    <lineage>
        <taxon>Eukaryota</taxon>
        <taxon>Viridiplantae</taxon>
        <taxon>Streptophyta</taxon>
        <taxon>Embryophyta</taxon>
        <taxon>Tracheophyta</taxon>
        <taxon>Spermatophyta</taxon>
        <taxon>Magnoliopsida</taxon>
        <taxon>eudicotyledons</taxon>
        <taxon>Gunneridae</taxon>
        <taxon>Pentapetalae</taxon>
        <taxon>asterids</taxon>
        <taxon>lamiids</taxon>
        <taxon>Lamiales</taxon>
        <taxon>Orobanchaceae</taxon>
        <taxon>Buchnereae</taxon>
        <taxon>Striga</taxon>
    </lineage>
</organism>
<evidence type="ECO:0000313" key="2">
    <source>
        <dbReference type="EMBL" id="GER28184.1"/>
    </source>
</evidence>
<feature type="compositionally biased region" description="Basic residues" evidence="1">
    <location>
        <begin position="1"/>
        <end position="18"/>
    </location>
</feature>
<comment type="caution">
    <text evidence="2">The sequence shown here is derived from an EMBL/GenBank/DDBJ whole genome shotgun (WGS) entry which is preliminary data.</text>
</comment>
<feature type="compositionally biased region" description="Basic residues" evidence="1">
    <location>
        <begin position="123"/>
        <end position="134"/>
    </location>
</feature>
<dbReference type="AlphaFoldDB" id="A0A5A7P6J1"/>
<reference evidence="3" key="1">
    <citation type="journal article" date="2019" name="Curr. Biol.">
        <title>Genome Sequence of Striga asiatica Provides Insight into the Evolution of Plant Parasitism.</title>
        <authorList>
            <person name="Yoshida S."/>
            <person name="Kim S."/>
            <person name="Wafula E.K."/>
            <person name="Tanskanen J."/>
            <person name="Kim Y.M."/>
            <person name="Honaas L."/>
            <person name="Yang Z."/>
            <person name="Spallek T."/>
            <person name="Conn C.E."/>
            <person name="Ichihashi Y."/>
            <person name="Cheong K."/>
            <person name="Cui S."/>
            <person name="Der J.P."/>
            <person name="Gundlach H."/>
            <person name="Jiao Y."/>
            <person name="Hori C."/>
            <person name="Ishida J.K."/>
            <person name="Kasahara H."/>
            <person name="Kiba T."/>
            <person name="Kim M.S."/>
            <person name="Koo N."/>
            <person name="Laohavisit A."/>
            <person name="Lee Y.H."/>
            <person name="Lumba S."/>
            <person name="McCourt P."/>
            <person name="Mortimer J.C."/>
            <person name="Mutuku J.M."/>
            <person name="Nomura T."/>
            <person name="Sasaki-Sekimoto Y."/>
            <person name="Seto Y."/>
            <person name="Wang Y."/>
            <person name="Wakatake T."/>
            <person name="Sakakibara H."/>
            <person name="Demura T."/>
            <person name="Yamaguchi S."/>
            <person name="Yoneyama K."/>
            <person name="Manabe R.I."/>
            <person name="Nelson D.C."/>
            <person name="Schulman A.H."/>
            <person name="Timko M.P."/>
            <person name="dePamphilis C.W."/>
            <person name="Choi D."/>
            <person name="Shirasu K."/>
        </authorList>
    </citation>
    <scope>NUCLEOTIDE SEQUENCE [LARGE SCALE GENOMIC DNA]</scope>
    <source>
        <strain evidence="3">cv. UVA1</strain>
    </source>
</reference>
<evidence type="ECO:0000256" key="1">
    <source>
        <dbReference type="SAM" id="MobiDB-lite"/>
    </source>
</evidence>
<dbReference type="EMBL" id="BKCP01002336">
    <property type="protein sequence ID" value="GER28184.1"/>
    <property type="molecule type" value="Genomic_DNA"/>
</dbReference>
<protein>
    <submittedName>
        <fullName evidence="2">Uncharacterized protein</fullName>
    </submittedName>
</protein>
<accession>A0A5A7P6J1</accession>
<sequence>MRSKHIRLHSKTRNKHGRGGLQRLTGRITSHLTIFWINETAKTTWEKEKQYRYIMPFNNSSIFNDTYTSLTRNSIRSTDIPTSNQQVNPNLNLPTKTKNKIKLIRISHSPRTPIQLMQGGNHTFRHKRRRRRLHLASDADAAAGGDSSRPAPSESEAAAIDANP</sequence>
<feature type="region of interest" description="Disordered" evidence="1">
    <location>
        <begin position="1"/>
        <end position="21"/>
    </location>
</feature>